<evidence type="ECO:0000313" key="3">
    <source>
        <dbReference type="Proteomes" id="UP000381093"/>
    </source>
</evidence>
<dbReference type="InterPro" id="IPR043519">
    <property type="entry name" value="NT_sf"/>
</dbReference>
<proteinExistence type="predicted"/>
<dbReference type="Gene3D" id="3.30.460.10">
    <property type="entry name" value="Beta Polymerase, domain 2"/>
    <property type="match status" value="1"/>
</dbReference>
<gene>
    <name evidence="2" type="ORF">PS710_04101</name>
</gene>
<name>A0A5E7DNZ9_PSEFL</name>
<feature type="domain" description="Polymerase nucleotidyl transferase" evidence="1">
    <location>
        <begin position="10"/>
        <end position="83"/>
    </location>
</feature>
<protein>
    <recommendedName>
        <fullName evidence="1">Polymerase nucleotidyl transferase domain-containing protein</fullName>
    </recommendedName>
</protein>
<dbReference type="Pfam" id="PF01909">
    <property type="entry name" value="NTP_transf_2"/>
    <property type="match status" value="1"/>
</dbReference>
<dbReference type="GO" id="GO:0016779">
    <property type="term" value="F:nucleotidyltransferase activity"/>
    <property type="evidence" value="ECO:0007669"/>
    <property type="project" value="InterPro"/>
</dbReference>
<dbReference type="InterPro" id="IPR002934">
    <property type="entry name" value="Polymerase_NTP_transf_dom"/>
</dbReference>
<evidence type="ECO:0000259" key="1">
    <source>
        <dbReference type="Pfam" id="PF01909"/>
    </source>
</evidence>
<dbReference type="Proteomes" id="UP000381093">
    <property type="component" value="Unassembled WGS sequence"/>
</dbReference>
<evidence type="ECO:0000313" key="2">
    <source>
        <dbReference type="EMBL" id="VVO19213.1"/>
    </source>
</evidence>
<dbReference type="EMBL" id="CABVHW010000015">
    <property type="protein sequence ID" value="VVO19213.1"/>
    <property type="molecule type" value="Genomic_DNA"/>
</dbReference>
<reference evidence="2 3" key="1">
    <citation type="submission" date="2019-09" db="EMBL/GenBank/DDBJ databases">
        <authorList>
            <person name="Chandra G."/>
            <person name="Truman W A."/>
        </authorList>
    </citation>
    <scope>NUCLEOTIDE SEQUENCE [LARGE SCALE GENOMIC DNA]</scope>
    <source>
        <strain evidence="2">PS710</strain>
    </source>
</reference>
<organism evidence="2 3">
    <name type="scientific">Pseudomonas fluorescens</name>
    <dbReference type="NCBI Taxonomy" id="294"/>
    <lineage>
        <taxon>Bacteria</taxon>
        <taxon>Pseudomonadati</taxon>
        <taxon>Pseudomonadota</taxon>
        <taxon>Gammaproteobacteria</taxon>
        <taxon>Pseudomonadales</taxon>
        <taxon>Pseudomonadaceae</taxon>
        <taxon>Pseudomonas</taxon>
    </lineage>
</organism>
<dbReference type="SUPFAM" id="SSF81301">
    <property type="entry name" value="Nucleotidyltransferase"/>
    <property type="match status" value="1"/>
</dbReference>
<accession>A0A5E7DNZ9</accession>
<dbReference type="RefSeq" id="WP_150766098.1">
    <property type="nucleotide sequence ID" value="NZ_CABVHW010000015.1"/>
</dbReference>
<dbReference type="AlphaFoldDB" id="A0A5E7DNZ9"/>
<sequence>MLSEADIQRIVSRIVQGCQPIAAGTFGSYAVGLAREDSDLDLFVIQRTPLAKSARRRSICRHLFGVMHPLDVHVFTPEEFEADAREELSFAWIIAKQARVYYWTAEAVVQVPALRVGSDGITGVGRSRSEWQGA</sequence>
<dbReference type="CDD" id="cd05403">
    <property type="entry name" value="NT_KNTase_like"/>
    <property type="match status" value="1"/>
</dbReference>